<dbReference type="EMBL" id="CAMKVN010025558">
    <property type="protein sequence ID" value="CAI2200828.1"/>
    <property type="molecule type" value="Genomic_DNA"/>
</dbReference>
<dbReference type="InterPro" id="IPR004823">
    <property type="entry name" value="TAF_TATA-bd_Histone-like_dom"/>
</dbReference>
<dbReference type="Pfam" id="PF02969">
    <property type="entry name" value="TAF"/>
    <property type="match status" value="1"/>
</dbReference>
<gene>
    <name evidence="2" type="ORF">FWILDA_LOCUS19762</name>
</gene>
<accession>A0A9W4XC49</accession>
<dbReference type="Proteomes" id="UP001153678">
    <property type="component" value="Unassembled WGS sequence"/>
</dbReference>
<organism evidence="2 3">
    <name type="scientific">Funneliformis geosporum</name>
    <dbReference type="NCBI Taxonomy" id="1117311"/>
    <lineage>
        <taxon>Eukaryota</taxon>
        <taxon>Fungi</taxon>
        <taxon>Fungi incertae sedis</taxon>
        <taxon>Mucoromycota</taxon>
        <taxon>Glomeromycotina</taxon>
        <taxon>Glomeromycetes</taxon>
        <taxon>Glomerales</taxon>
        <taxon>Glomeraceae</taxon>
        <taxon>Funneliformis</taxon>
    </lineage>
</organism>
<reference evidence="2" key="1">
    <citation type="submission" date="2022-08" db="EMBL/GenBank/DDBJ databases">
        <authorList>
            <person name="Kallberg Y."/>
            <person name="Tangrot J."/>
            <person name="Rosling A."/>
        </authorList>
    </citation>
    <scope>NUCLEOTIDE SEQUENCE</scope>
    <source>
        <strain evidence="2">Wild A</strain>
    </source>
</reference>
<dbReference type="AlphaFoldDB" id="A0A9W4XC49"/>
<dbReference type="OrthoDB" id="361039at2759"/>
<evidence type="ECO:0000313" key="3">
    <source>
        <dbReference type="Proteomes" id="UP001153678"/>
    </source>
</evidence>
<proteinExistence type="predicted"/>
<feature type="non-terminal residue" evidence="2">
    <location>
        <position position="88"/>
    </location>
</feature>
<keyword evidence="3" id="KW-1185">Reference proteome</keyword>
<evidence type="ECO:0000259" key="1">
    <source>
        <dbReference type="Pfam" id="PF02969"/>
    </source>
</evidence>
<sequence length="88" mass="10419">VIIFVRDVGVTNFKGTVAAVLTYDVEYRVYEIIQPLYSFYLNDNLKFQHITTNQFYVEDDEWEFENVFSSAIPRVSTDVKNLINWIKD</sequence>
<name>A0A9W4XC49_9GLOM</name>
<feature type="domain" description="TATA box binding protein associated factor (TAF) histone-like fold" evidence="1">
    <location>
        <begin position="8"/>
        <end position="35"/>
    </location>
</feature>
<comment type="caution">
    <text evidence="2">The sequence shown here is derived from an EMBL/GenBank/DDBJ whole genome shotgun (WGS) entry which is preliminary data.</text>
</comment>
<feature type="non-terminal residue" evidence="2">
    <location>
        <position position="1"/>
    </location>
</feature>
<protein>
    <submittedName>
        <fullName evidence="2">14105_t:CDS:1</fullName>
    </submittedName>
</protein>
<evidence type="ECO:0000313" key="2">
    <source>
        <dbReference type="EMBL" id="CAI2200828.1"/>
    </source>
</evidence>